<dbReference type="Proteomes" id="UP000037267">
    <property type="component" value="Unassembled WGS sequence"/>
</dbReference>
<gene>
    <name evidence="2" type="ORF">CLPU_8c01360</name>
</gene>
<protein>
    <submittedName>
        <fullName evidence="2">Uncharacterized protein</fullName>
    </submittedName>
</protein>
<comment type="caution">
    <text evidence="2">The sequence shown here is derived from an EMBL/GenBank/DDBJ whole genome shotgun (WGS) entry which is preliminary data.</text>
</comment>
<accession>A0A0L0WA72</accession>
<feature type="region of interest" description="Disordered" evidence="1">
    <location>
        <begin position="1"/>
        <end position="21"/>
    </location>
</feature>
<dbReference type="SUPFAM" id="SSF56973">
    <property type="entry name" value="Aerolisin/ETX pore-forming domain"/>
    <property type="match status" value="1"/>
</dbReference>
<dbReference type="InterPro" id="IPR004991">
    <property type="entry name" value="Aerolysin-like"/>
</dbReference>
<dbReference type="RefSeq" id="WP_050355468.1">
    <property type="nucleotide sequence ID" value="NZ_LGSS01000008.1"/>
</dbReference>
<dbReference type="OrthoDB" id="2576152at2"/>
<dbReference type="AlphaFoldDB" id="A0A0L0WA72"/>
<evidence type="ECO:0000313" key="3">
    <source>
        <dbReference type="Proteomes" id="UP000037267"/>
    </source>
</evidence>
<evidence type="ECO:0000313" key="2">
    <source>
        <dbReference type="EMBL" id="KNF08371.1"/>
    </source>
</evidence>
<proteinExistence type="predicted"/>
<dbReference type="Gene3D" id="2.170.15.10">
    <property type="entry name" value="Proaerolysin, chain A, domain 3"/>
    <property type="match status" value="1"/>
</dbReference>
<sequence>MKKDFIDGNDEDSTSLEKEVSSDSQKSIVDIDAKLNNMVRSFVDNFNKQSNFHLIYTDFTYSNVLLSGTNLESTNVTKTRSLSFASSTLHNDTDQTQTLYSDEFSYTFTNSRTTTTTHGGTFGTNVNTKIGIPFIAQGELEIKLEYNFSSSNSNTTSESFTLTSPRQPVEVPPHKIYKVDTYYEQKHTSGNVQLNADVEGNIIFQTNINGLPSRPEVKYIGNIYKGASDSVLDGITKSPHHPYAVRLIGQGKFEVEYGRNLLVKVYDITEDKDSPSLVDTLTIKLD</sequence>
<name>A0A0L0WA72_GOTPU</name>
<organism evidence="2 3">
    <name type="scientific">Gottschalkia purinilytica</name>
    <name type="common">Clostridium purinilyticum</name>
    <dbReference type="NCBI Taxonomy" id="1503"/>
    <lineage>
        <taxon>Bacteria</taxon>
        <taxon>Bacillati</taxon>
        <taxon>Bacillota</taxon>
        <taxon>Tissierellia</taxon>
        <taxon>Tissierellales</taxon>
        <taxon>Gottschalkiaceae</taxon>
        <taxon>Gottschalkia</taxon>
    </lineage>
</organism>
<dbReference type="EMBL" id="LGSS01000008">
    <property type="protein sequence ID" value="KNF08371.1"/>
    <property type="molecule type" value="Genomic_DNA"/>
</dbReference>
<dbReference type="Pfam" id="PF03318">
    <property type="entry name" value="ETX_MTX2"/>
    <property type="match status" value="1"/>
</dbReference>
<dbReference type="CDD" id="cd20223">
    <property type="entry name" value="PFM_epsilon-toxin-like"/>
    <property type="match status" value="1"/>
</dbReference>
<reference evidence="3" key="1">
    <citation type="submission" date="2015-07" db="EMBL/GenBank/DDBJ databases">
        <title>Draft genome sequence of the purine-degrading Gottschalkia purinilyticum DSM 1384 (formerly Clostridium purinilyticum).</title>
        <authorList>
            <person name="Poehlein A."/>
            <person name="Schiel-Bengelsdorf B."/>
            <person name="Bengelsdorf F.R."/>
            <person name="Daniel R."/>
            <person name="Duerre P."/>
        </authorList>
    </citation>
    <scope>NUCLEOTIDE SEQUENCE [LARGE SCALE GENOMIC DNA]</scope>
    <source>
        <strain evidence="3">DSM 1384</strain>
    </source>
</reference>
<evidence type="ECO:0000256" key="1">
    <source>
        <dbReference type="SAM" id="MobiDB-lite"/>
    </source>
</evidence>
<keyword evidence="3" id="KW-1185">Reference proteome</keyword>